<accession>A0A1V4A141</accession>
<evidence type="ECO:0000256" key="1">
    <source>
        <dbReference type="ARBA" id="ARBA00022603"/>
    </source>
</evidence>
<dbReference type="SUPFAM" id="SSF53335">
    <property type="entry name" value="S-adenosyl-L-methionine-dependent methyltransferases"/>
    <property type="match status" value="1"/>
</dbReference>
<proteinExistence type="predicted"/>
<protein>
    <submittedName>
        <fullName evidence="6">SAM-dependent methyltransferase</fullName>
    </submittedName>
</protein>
<organism evidence="6 7">
    <name type="scientific">Streptomyces tsukubensis</name>
    <dbReference type="NCBI Taxonomy" id="83656"/>
    <lineage>
        <taxon>Bacteria</taxon>
        <taxon>Bacillati</taxon>
        <taxon>Actinomycetota</taxon>
        <taxon>Actinomycetes</taxon>
        <taxon>Kitasatosporales</taxon>
        <taxon>Streptomycetaceae</taxon>
        <taxon>Streptomyces</taxon>
    </lineage>
</organism>
<comment type="caution">
    <text evidence="6">The sequence shown here is derived from an EMBL/GenBank/DDBJ whole genome shotgun (WGS) entry which is preliminary data.</text>
</comment>
<reference evidence="6 7" key="1">
    <citation type="submission" date="2017-02" db="EMBL/GenBank/DDBJ databases">
        <title>Draft Genome Sequence of Streptomyces tsukubaensis F601, a Producer of the immunosuppressant tacrolimus FK506.</title>
        <authorList>
            <person name="Zong G."/>
            <person name="Zhong C."/>
            <person name="Fu J."/>
            <person name="Qin R."/>
            <person name="Cao G."/>
        </authorList>
    </citation>
    <scope>NUCLEOTIDE SEQUENCE [LARGE SCALE GENOMIC DNA]</scope>
    <source>
        <strain evidence="6 7">F601</strain>
    </source>
</reference>
<evidence type="ECO:0000313" key="7">
    <source>
        <dbReference type="Proteomes" id="UP000190539"/>
    </source>
</evidence>
<evidence type="ECO:0000259" key="5">
    <source>
        <dbReference type="Pfam" id="PF13649"/>
    </source>
</evidence>
<evidence type="ECO:0000256" key="3">
    <source>
        <dbReference type="ARBA" id="ARBA00022691"/>
    </source>
</evidence>
<feature type="domain" description="Methyltransferase" evidence="5">
    <location>
        <begin position="35"/>
        <end position="128"/>
    </location>
</feature>
<sequence>MWWDDRYKENDRIWSGKPNDVLVKEVTGAEPGRALDLGCGEGADAVWLARQGWTVTATDISRVALARAEGHAKEAGVADRTDWQWHDLGETFPEGEFDLVSAHFLHSLGSLPREEVLRRAAAVTAPGGVLLIVGHLGFPAWQENSHPEMVLPTPDQVLEDLRLPEGQWEVLVSDEHERVQNDPEGNPTTRTDSTLKVRRLPV</sequence>
<dbReference type="AlphaFoldDB" id="A0A1V4A141"/>
<dbReference type="InterPro" id="IPR029063">
    <property type="entry name" value="SAM-dependent_MTases_sf"/>
</dbReference>
<dbReference type="Gene3D" id="3.40.50.150">
    <property type="entry name" value="Vaccinia Virus protein VP39"/>
    <property type="match status" value="1"/>
</dbReference>
<dbReference type="InterPro" id="IPR041698">
    <property type="entry name" value="Methyltransf_25"/>
</dbReference>
<dbReference type="Pfam" id="PF13649">
    <property type="entry name" value="Methyltransf_25"/>
    <property type="match status" value="1"/>
</dbReference>
<keyword evidence="2 6" id="KW-0808">Transferase</keyword>
<evidence type="ECO:0000256" key="4">
    <source>
        <dbReference type="SAM" id="MobiDB-lite"/>
    </source>
</evidence>
<evidence type="ECO:0000256" key="2">
    <source>
        <dbReference type="ARBA" id="ARBA00022679"/>
    </source>
</evidence>
<keyword evidence="7" id="KW-1185">Reference proteome</keyword>
<dbReference type="STRING" id="83656.B1H18_29450"/>
<evidence type="ECO:0000313" key="6">
    <source>
        <dbReference type="EMBL" id="OON72550.1"/>
    </source>
</evidence>
<dbReference type="PANTHER" id="PTHR43464">
    <property type="entry name" value="METHYLTRANSFERASE"/>
    <property type="match status" value="1"/>
</dbReference>
<keyword evidence="3" id="KW-0949">S-adenosyl-L-methionine</keyword>
<dbReference type="GO" id="GO:0008168">
    <property type="term" value="F:methyltransferase activity"/>
    <property type="evidence" value="ECO:0007669"/>
    <property type="project" value="UniProtKB-KW"/>
</dbReference>
<dbReference type="EMBL" id="MVFC01000037">
    <property type="protein sequence ID" value="OON72550.1"/>
    <property type="molecule type" value="Genomic_DNA"/>
</dbReference>
<dbReference type="GO" id="GO:0032259">
    <property type="term" value="P:methylation"/>
    <property type="evidence" value="ECO:0007669"/>
    <property type="project" value="UniProtKB-KW"/>
</dbReference>
<feature type="region of interest" description="Disordered" evidence="4">
    <location>
        <begin position="176"/>
        <end position="202"/>
    </location>
</feature>
<dbReference type="Proteomes" id="UP000190539">
    <property type="component" value="Unassembled WGS sequence"/>
</dbReference>
<dbReference type="PANTHER" id="PTHR43464:SF19">
    <property type="entry name" value="UBIQUINONE BIOSYNTHESIS O-METHYLTRANSFERASE, MITOCHONDRIAL"/>
    <property type="match status" value="1"/>
</dbReference>
<dbReference type="CDD" id="cd02440">
    <property type="entry name" value="AdoMet_MTases"/>
    <property type="match status" value="1"/>
</dbReference>
<name>A0A1V4A141_9ACTN</name>
<gene>
    <name evidence="6" type="ORF">B1H18_29450</name>
</gene>
<keyword evidence="1 6" id="KW-0489">Methyltransferase</keyword>